<comment type="caution">
    <text evidence="2">The sequence shown here is derived from an EMBL/GenBank/DDBJ whole genome shotgun (WGS) entry which is preliminary data.</text>
</comment>
<evidence type="ECO:0008006" key="4">
    <source>
        <dbReference type="Google" id="ProtNLM"/>
    </source>
</evidence>
<organism evidence="2 3">
    <name type="scientific">Prorocentrum cordatum</name>
    <dbReference type="NCBI Taxonomy" id="2364126"/>
    <lineage>
        <taxon>Eukaryota</taxon>
        <taxon>Sar</taxon>
        <taxon>Alveolata</taxon>
        <taxon>Dinophyceae</taxon>
        <taxon>Prorocentrales</taxon>
        <taxon>Prorocentraceae</taxon>
        <taxon>Prorocentrum</taxon>
    </lineage>
</organism>
<reference evidence="2" key="1">
    <citation type="submission" date="2023-10" db="EMBL/GenBank/DDBJ databases">
        <authorList>
            <person name="Chen Y."/>
            <person name="Shah S."/>
            <person name="Dougan E. K."/>
            <person name="Thang M."/>
            <person name="Chan C."/>
        </authorList>
    </citation>
    <scope>NUCLEOTIDE SEQUENCE [LARGE SCALE GENOMIC DNA]</scope>
</reference>
<sequence length="1973" mass="218985">MSAYDDSNVADWLLAFKIQNGFLEVVKNNDMRETRSDPGDLFYPEPSLHGHTAGQTVYWATRDAAYGMKGTVVRGSSRFNEASLLVSFKGENYHVKLDALSTRRQVRGPFRGGRAAGSPVAEASDGGEVSSTRLHGYAVGTTVFWNVKKRQLLGPRKGDSMHGMKGAVVGESDEFTEPPLLVAFKGRDFHVKVNAISRRRPKKSPRATSPFEVADASNTATADWYEESDDASPQVVGVGDAPSAAQRGRRAAAGTGLPHITIGTQLLFVALLDAVCGPISMRKAPFANVCLKKSLRNLGYKVAIDEDGPYYALRDGNRFLEPFGKALKYVQGPRPDAFPMKYVVHVHGYHFIAVKTFEDGYHVIDDKELLQFDENIGALVEALGPDATWYAVTDASEVSEGTDESEPHPRDSGGSSRCSSDAGLWPNGAASASDRTEESVTEGMMFDQQAFGAYLRRLDDEGDASDADQSSSAPDDADSESTDAPVLSDGTERSDADSLGDPHRGQPQLRHPRPVRCGDLEDVDRWGGMDSGELYPDDARRRILEKWEPAKYRRLQGLPGPALQAEVEPDGGDVREAAKRIVAKTDELLQAWDPQPAGAEYYCMRLLTMCATETSHWNANNDLLVTRIAALILSDVVAHTDGVYIYKQGSFGRSEEIPTTHMYRVESVLSMTQMMLVKLMKANALRNVDTVFQFLESDVGTWASGDPVCSIDLQGKKDGVAAWAHDACKGLRDIVGRFTGKMQSERLVELLGSWTHVPKPEAPFVSVAFEDCAIKIDDGASSAAERIVQIPKKRENLCYFGIPIQIVPAPPQSVVERLALFLATSFAGNEAGREMDLAMEALAWMGLPTPPVMVMLTGNGGNSKSARTVLRNSVFGGHHAVLAADVVQEPQEVRKQGGQFAFAKCLTVQECAAGIALLEEIWKKFVSGEFMACRPLFGKTTQYYRWLTCAKFWETNRQFPRINGDYKRFHGLRSIWRRLRVVLLKSAFTSNPGSIDVDEAVLREDADLMAFLEGDQTRLAYIKFFLWPFIQEYTASRCRQVLLDPDQSIVEETRRVVAQMANGGLEVPAEFITEAEDRAQLDAARGIVEADHRDAAGKATLKLYQVNATCKSVPGAYRPGTKGKATRLDNLMGAIDRWPHLIDVNEDTKELRFLSINYAKFSEIMGKYDDGVAQVKQLLEAYRLRGSRRGDWGVLKVAYHRKHGIPGRRYAAGPAMQSFLSRGAKSIAMTTEIGASAGGDMIFVDVDINNCFCTILVNLLREAVADMEDFRILVSFSENYKQWRAFMMEYFDMPPKAAKKSLIRLVRLGKPSHDIPFLWNLSVQIHAAVDIVLGMDRFGYLASHFSERPNPRGSRIHFALAAVEEDIVNDLVRGLPSHVPSCEVNALMLDGAIMRMQESSFDALLQHLENVGSKHGVSFSTDKFDRLGGAPIAFSADLMGRLKEEVNAADLSTCKAMVIENMAKMDQLQINVSFLTGARQHGGEGYLGRSAQLLRDSVGVDNLRNANNVRARVILDVRGPRFAVDDQGIRITRNYRVTPEFLLLVVSFNDSRTQSKYLRIRDRIIEHYISHGSELSFAVPTMNTVWEQIDKAGVQISAAYKKKCVDELSFRVMSFDSSYKCTLAVVGQTSHGKKKDDSDRSEFHCVHVMIADGVPVSCKPGYSEGVPELSDFIKANATLAQRRQAEIILFDTPGKWDMQKAQKLFPNLKCVGGDPLHAWMDLVKFIKEGDQLSRDFKKIVLKFNGRPAPSLKAKRYFDGSQPRGRAHVDFKPCPSDLRKAYERLQTTAYQEKAYLNHKQYCLDIMAAMSQNERSCQRPLTGRNAQSTVSDLLSRYMAPAKYLYYQNISVYRMRTGLPCQYGTTPNEAVMFQLKAYNANVFASTRQRCEFTLDLFTFGKVASLHMKRRAPEGMSKLSPASCHAHAMALLRRQLELGHVKAPSSKCVEEWQDPQVVTKGSASAPAKRQRRCILSV</sequence>
<dbReference type="Proteomes" id="UP001189429">
    <property type="component" value="Unassembled WGS sequence"/>
</dbReference>
<feature type="compositionally biased region" description="Basic and acidic residues" evidence="1">
    <location>
        <begin position="490"/>
        <end position="504"/>
    </location>
</feature>
<feature type="region of interest" description="Disordered" evidence="1">
    <location>
        <begin position="460"/>
        <end position="517"/>
    </location>
</feature>
<evidence type="ECO:0000313" key="3">
    <source>
        <dbReference type="Proteomes" id="UP001189429"/>
    </source>
</evidence>
<gene>
    <name evidence="2" type="ORF">PCOR1329_LOCUS50021</name>
</gene>
<dbReference type="EMBL" id="CAUYUJ010016059">
    <property type="protein sequence ID" value="CAK0861318.1"/>
    <property type="molecule type" value="Genomic_DNA"/>
</dbReference>
<protein>
    <recommendedName>
        <fullName evidence="4">RNA-directed RNA polymerase</fullName>
    </recommendedName>
</protein>
<name>A0ABN9UQ31_9DINO</name>
<accession>A0ABN9UQ31</accession>
<proteinExistence type="predicted"/>
<keyword evidence="3" id="KW-1185">Reference proteome</keyword>
<evidence type="ECO:0000256" key="1">
    <source>
        <dbReference type="SAM" id="MobiDB-lite"/>
    </source>
</evidence>
<feature type="region of interest" description="Disordered" evidence="1">
    <location>
        <begin position="395"/>
        <end position="440"/>
    </location>
</feature>
<evidence type="ECO:0000313" key="2">
    <source>
        <dbReference type="EMBL" id="CAK0861318.1"/>
    </source>
</evidence>
<feature type="compositionally biased region" description="Low complexity" evidence="1">
    <location>
        <begin position="412"/>
        <end position="421"/>
    </location>
</feature>